<dbReference type="RefSeq" id="WP_189110112.1">
    <property type="nucleotide sequence ID" value="NZ_BMMV01000020.1"/>
</dbReference>
<dbReference type="EMBL" id="BMMV01000020">
    <property type="protein sequence ID" value="GGK14654.1"/>
    <property type="molecule type" value="Genomic_DNA"/>
</dbReference>
<protein>
    <submittedName>
        <fullName evidence="2">Uncharacterized protein</fullName>
    </submittedName>
</protein>
<reference evidence="3" key="1">
    <citation type="journal article" date="2019" name="Int. J. Syst. Evol. Microbiol.">
        <title>The Global Catalogue of Microorganisms (GCM) 10K type strain sequencing project: providing services to taxonomists for standard genome sequencing and annotation.</title>
        <authorList>
            <consortium name="The Broad Institute Genomics Platform"/>
            <consortium name="The Broad Institute Genome Sequencing Center for Infectious Disease"/>
            <person name="Wu L."/>
            <person name="Ma J."/>
        </authorList>
    </citation>
    <scope>NUCLEOTIDE SEQUENCE [LARGE SCALE GENOMIC DNA]</scope>
    <source>
        <strain evidence="3">CGMCC 4.7275</strain>
    </source>
</reference>
<comment type="caution">
    <text evidence="2">The sequence shown here is derived from an EMBL/GenBank/DDBJ whole genome shotgun (WGS) entry which is preliminary data.</text>
</comment>
<sequence>MSQPEDLTAVHRRIDELVQRVADLERTVDRLNEAVPAAPSRPAPRDRRPDVVTIPDAPYNAALWTDSDDEGLGLRDRRAP</sequence>
<proteinExistence type="predicted"/>
<evidence type="ECO:0000313" key="2">
    <source>
        <dbReference type="EMBL" id="GGK14654.1"/>
    </source>
</evidence>
<gene>
    <name evidence="2" type="ORF">GCM10011583_53260</name>
</gene>
<organism evidence="2 3">
    <name type="scientific">Streptomyces camponoticapitis</name>
    <dbReference type="NCBI Taxonomy" id="1616125"/>
    <lineage>
        <taxon>Bacteria</taxon>
        <taxon>Bacillati</taxon>
        <taxon>Actinomycetota</taxon>
        <taxon>Actinomycetes</taxon>
        <taxon>Kitasatosporales</taxon>
        <taxon>Streptomycetaceae</taxon>
        <taxon>Streptomyces</taxon>
    </lineage>
</organism>
<dbReference type="Proteomes" id="UP000660265">
    <property type="component" value="Unassembled WGS sequence"/>
</dbReference>
<name>A0ABQ2EJN1_9ACTN</name>
<evidence type="ECO:0000256" key="1">
    <source>
        <dbReference type="SAM" id="MobiDB-lite"/>
    </source>
</evidence>
<keyword evidence="3" id="KW-1185">Reference proteome</keyword>
<feature type="region of interest" description="Disordered" evidence="1">
    <location>
        <begin position="33"/>
        <end position="52"/>
    </location>
</feature>
<evidence type="ECO:0000313" key="3">
    <source>
        <dbReference type="Proteomes" id="UP000660265"/>
    </source>
</evidence>
<accession>A0ABQ2EJN1</accession>